<accession>A0A068SCZ1</accession>
<proteinExistence type="predicted"/>
<reference evidence="2" key="1">
    <citation type="submission" date="2013-08" db="EMBL/GenBank/DDBJ databases">
        <title>Gene expansion shapes genome architecture in the human pathogen Lichtheimia corymbifera: an evolutionary genomics analysis in the ancient terrestrial Mucorales (Mucoromycotina).</title>
        <authorList>
            <person name="Schwartze V.U."/>
            <person name="Winter S."/>
            <person name="Shelest E."/>
            <person name="Marcet-Houben M."/>
            <person name="Horn F."/>
            <person name="Wehner S."/>
            <person name="Hoffmann K."/>
            <person name="Riege K."/>
            <person name="Sammeth M."/>
            <person name="Nowrousian M."/>
            <person name="Valiante V."/>
            <person name="Linde J."/>
            <person name="Jacobsen I.D."/>
            <person name="Marz M."/>
            <person name="Brakhage A.A."/>
            <person name="Gabaldon T."/>
            <person name="Bocker S."/>
            <person name="Voigt K."/>
        </authorList>
    </citation>
    <scope>NUCLEOTIDE SEQUENCE [LARGE SCALE GENOMIC DNA]</scope>
    <source>
        <strain evidence="2">FSU 9682</strain>
    </source>
</reference>
<evidence type="ECO:0000313" key="2">
    <source>
        <dbReference type="EMBL" id="CDH59855.1"/>
    </source>
</evidence>
<evidence type="ECO:0000256" key="1">
    <source>
        <dbReference type="SAM" id="SignalP"/>
    </source>
</evidence>
<gene>
    <name evidence="2" type="ORF">LCOR_10656.1</name>
</gene>
<dbReference type="VEuPathDB" id="FungiDB:LCOR_10656.1"/>
<protein>
    <submittedName>
        <fullName evidence="2">Uncharacterized protein</fullName>
    </submittedName>
</protein>
<organism evidence="2 3">
    <name type="scientific">Lichtheimia corymbifera JMRC:FSU:9682</name>
    <dbReference type="NCBI Taxonomy" id="1263082"/>
    <lineage>
        <taxon>Eukaryota</taxon>
        <taxon>Fungi</taxon>
        <taxon>Fungi incertae sedis</taxon>
        <taxon>Mucoromycota</taxon>
        <taxon>Mucoromycotina</taxon>
        <taxon>Mucoromycetes</taxon>
        <taxon>Mucorales</taxon>
        <taxon>Lichtheimiaceae</taxon>
        <taxon>Lichtheimia</taxon>
    </lineage>
</organism>
<comment type="caution">
    <text evidence="2">The sequence shown here is derived from an EMBL/GenBank/DDBJ whole genome shotgun (WGS) entry which is preliminary data.</text>
</comment>
<feature type="chain" id="PRO_5001653026" evidence="1">
    <location>
        <begin position="23"/>
        <end position="288"/>
    </location>
</feature>
<dbReference type="Proteomes" id="UP000027586">
    <property type="component" value="Unassembled WGS sequence"/>
</dbReference>
<dbReference type="AlphaFoldDB" id="A0A068SCZ1"/>
<keyword evidence="1" id="KW-0732">Signal</keyword>
<sequence length="288" mass="31812">MKFSLAATTTLLLSTFASLASADAYADAIAEWCNGLNVTTPTNETVVVAGSNATITVTREPNDHQKTITGLDLYSVMPNGTAQYVQNVWAGEFELNKQASINDTMPSNATAGLYYYRVWVTNQINGMHGPDCLEISDTFKVTSGVHQDAAGISYYTESLNDVQFYRPEYFKGCFGLQVTQPSKDSTVQLGKHISITANRDHNTAQTGIVKQVDLYKATSDDKTKADFVDTVWTGNTRFTNEFTLSDHFVLDDEHIDHDATYYYTLTVSSNKNSDEDCTFHSEGFKISA</sequence>
<dbReference type="OrthoDB" id="2340857at2759"/>
<feature type="signal peptide" evidence="1">
    <location>
        <begin position="1"/>
        <end position="22"/>
    </location>
</feature>
<dbReference type="EMBL" id="CBTN010000077">
    <property type="protein sequence ID" value="CDH59855.1"/>
    <property type="molecule type" value="Genomic_DNA"/>
</dbReference>
<name>A0A068SCZ1_9FUNG</name>
<evidence type="ECO:0000313" key="3">
    <source>
        <dbReference type="Proteomes" id="UP000027586"/>
    </source>
</evidence>
<keyword evidence="3" id="KW-1185">Reference proteome</keyword>